<organism evidence="1 2">
    <name type="scientific">Rhodococcus gannanensis</name>
    <dbReference type="NCBI Taxonomy" id="1960308"/>
    <lineage>
        <taxon>Bacteria</taxon>
        <taxon>Bacillati</taxon>
        <taxon>Actinomycetota</taxon>
        <taxon>Actinomycetes</taxon>
        <taxon>Mycobacteriales</taxon>
        <taxon>Nocardiaceae</taxon>
        <taxon>Rhodococcus</taxon>
    </lineage>
</organism>
<dbReference type="Proteomes" id="UP001597286">
    <property type="component" value="Unassembled WGS sequence"/>
</dbReference>
<gene>
    <name evidence="1" type="ORF">ACFSJG_09835</name>
</gene>
<comment type="caution">
    <text evidence="1">The sequence shown here is derived from an EMBL/GenBank/DDBJ whole genome shotgun (WGS) entry which is preliminary data.</text>
</comment>
<dbReference type="RefSeq" id="WP_378485014.1">
    <property type="nucleotide sequence ID" value="NZ_JBHUFB010000009.1"/>
</dbReference>
<evidence type="ECO:0000313" key="2">
    <source>
        <dbReference type="Proteomes" id="UP001597286"/>
    </source>
</evidence>
<proteinExistence type="predicted"/>
<evidence type="ECO:0000313" key="1">
    <source>
        <dbReference type="EMBL" id="MFD1812513.1"/>
    </source>
</evidence>
<reference evidence="2" key="1">
    <citation type="journal article" date="2019" name="Int. J. Syst. Evol. Microbiol.">
        <title>The Global Catalogue of Microorganisms (GCM) 10K type strain sequencing project: providing services to taxonomists for standard genome sequencing and annotation.</title>
        <authorList>
            <consortium name="The Broad Institute Genomics Platform"/>
            <consortium name="The Broad Institute Genome Sequencing Center for Infectious Disease"/>
            <person name="Wu L."/>
            <person name="Ma J."/>
        </authorList>
    </citation>
    <scope>NUCLEOTIDE SEQUENCE [LARGE SCALE GENOMIC DNA]</scope>
    <source>
        <strain evidence="2">DT72</strain>
    </source>
</reference>
<protein>
    <submittedName>
        <fullName evidence="1">Uncharacterized protein</fullName>
    </submittedName>
</protein>
<sequence length="92" mass="9982">MTSTDAVTQRVLLEAIEGGGIAHWAKVEDWDGERSATIVEPGGVRHPIDLDHASVAVADFLSRNPEFRPHDVDGDLADEIVQLSLFGSVVYL</sequence>
<keyword evidence="2" id="KW-1185">Reference proteome</keyword>
<name>A0ABW4P261_9NOCA</name>
<dbReference type="EMBL" id="JBHUFB010000009">
    <property type="protein sequence ID" value="MFD1812513.1"/>
    <property type="molecule type" value="Genomic_DNA"/>
</dbReference>
<accession>A0ABW4P261</accession>